<proteinExistence type="predicted"/>
<evidence type="ECO:0000259" key="2">
    <source>
        <dbReference type="Pfam" id="PF10328"/>
    </source>
</evidence>
<evidence type="ECO:0000313" key="4">
    <source>
        <dbReference type="Proteomes" id="UP000835052"/>
    </source>
</evidence>
<dbReference type="PANTHER" id="PTHR23017:SF3">
    <property type="entry name" value="G-PROTEIN COUPLED RECEPTORS FAMILY 1 PROFILE DOMAIN-CONTAINING PROTEIN"/>
    <property type="match status" value="1"/>
</dbReference>
<dbReference type="PANTHER" id="PTHR23017">
    <property type="entry name" value="SERPENTINE RECEPTOR, CLASS X"/>
    <property type="match status" value="1"/>
</dbReference>
<evidence type="ECO:0000256" key="1">
    <source>
        <dbReference type="SAM" id="Phobius"/>
    </source>
</evidence>
<keyword evidence="1" id="KW-1133">Transmembrane helix</keyword>
<feature type="transmembrane region" description="Helical" evidence="1">
    <location>
        <begin position="7"/>
        <end position="31"/>
    </location>
</feature>
<reference evidence="3" key="1">
    <citation type="submission" date="2020-10" db="EMBL/GenBank/DDBJ databases">
        <authorList>
            <person name="Kikuchi T."/>
        </authorList>
    </citation>
    <scope>NUCLEOTIDE SEQUENCE</scope>
    <source>
        <strain evidence="3">NKZ352</strain>
    </source>
</reference>
<dbReference type="OrthoDB" id="5800536at2759"/>
<dbReference type="Pfam" id="PF10328">
    <property type="entry name" value="7TM_GPCR_Srx"/>
    <property type="match status" value="1"/>
</dbReference>
<evidence type="ECO:0000313" key="3">
    <source>
        <dbReference type="EMBL" id="CAD6199123.1"/>
    </source>
</evidence>
<gene>
    <name evidence="3" type="ORF">CAUJ_LOCUS15027</name>
</gene>
<dbReference type="Proteomes" id="UP000835052">
    <property type="component" value="Unassembled WGS sequence"/>
</dbReference>
<dbReference type="AlphaFoldDB" id="A0A8S1HWT9"/>
<dbReference type="InterPro" id="IPR019430">
    <property type="entry name" value="7TM_GPCR_serpentine_rcpt_Srx"/>
</dbReference>
<feature type="domain" description="7TM GPCR serpentine receptor class x (Srx)" evidence="2">
    <location>
        <begin position="49"/>
        <end position="181"/>
    </location>
</feature>
<name>A0A8S1HWT9_9PELO</name>
<dbReference type="EMBL" id="CAJGYM010000156">
    <property type="protein sequence ID" value="CAD6199123.1"/>
    <property type="molecule type" value="Genomic_DNA"/>
</dbReference>
<accession>A0A8S1HWT9</accession>
<protein>
    <recommendedName>
        <fullName evidence="2">7TM GPCR serpentine receptor class x (Srx) domain-containing protein</fullName>
    </recommendedName>
</protein>
<keyword evidence="4" id="KW-1185">Reference proteome</keyword>
<comment type="caution">
    <text evidence="3">The sequence shown here is derived from an EMBL/GenBank/DDBJ whole genome shotgun (WGS) entry which is preliminary data.</text>
</comment>
<feature type="transmembrane region" description="Helical" evidence="1">
    <location>
        <begin position="170"/>
        <end position="192"/>
    </location>
</feature>
<feature type="transmembrane region" description="Helical" evidence="1">
    <location>
        <begin position="129"/>
        <end position="150"/>
    </location>
</feature>
<keyword evidence="1" id="KW-0472">Membrane</keyword>
<keyword evidence="1" id="KW-0812">Transmembrane</keyword>
<feature type="transmembrane region" description="Helical" evidence="1">
    <location>
        <begin position="78"/>
        <end position="99"/>
    </location>
</feature>
<sequence>MLEFRHYASIAMLLVSLFGTASNLLAILVIFKNSALKNSFGALCFSHYTCSFTFAPHNLQWEYSDTICGRTYSKFLDFVYGITVVGLMVIFDVITLTKLHRTNEIWHTKNVQSTSRKVSNVRRSAEVRLFAQACIQGCLLGFVIISFHFISRLSNAEYYFFLTTTLVWQLFHALDGSLFLGFVTFVVIFFHFKLAILKRKISLSVVKSSDNKAKNSPSVVKRDIHRLSTVSILSQVM</sequence>
<organism evidence="3 4">
    <name type="scientific">Caenorhabditis auriculariae</name>
    <dbReference type="NCBI Taxonomy" id="2777116"/>
    <lineage>
        <taxon>Eukaryota</taxon>
        <taxon>Metazoa</taxon>
        <taxon>Ecdysozoa</taxon>
        <taxon>Nematoda</taxon>
        <taxon>Chromadorea</taxon>
        <taxon>Rhabditida</taxon>
        <taxon>Rhabditina</taxon>
        <taxon>Rhabditomorpha</taxon>
        <taxon>Rhabditoidea</taxon>
        <taxon>Rhabditidae</taxon>
        <taxon>Peloderinae</taxon>
        <taxon>Caenorhabditis</taxon>
    </lineage>
</organism>